<organism evidence="1 2">
    <name type="scientific">Vibrio spartinae</name>
    <dbReference type="NCBI Taxonomy" id="1918945"/>
    <lineage>
        <taxon>Bacteria</taxon>
        <taxon>Pseudomonadati</taxon>
        <taxon>Pseudomonadota</taxon>
        <taxon>Gammaproteobacteria</taxon>
        <taxon>Vibrionales</taxon>
        <taxon>Vibrionaceae</taxon>
        <taxon>Vibrio</taxon>
    </lineage>
</organism>
<dbReference type="AlphaFoldDB" id="A0A1N6M8U2"/>
<name>A0A1N6M8U2_9VIBR</name>
<protein>
    <submittedName>
        <fullName evidence="1">Uncharacterized protein</fullName>
    </submittedName>
</protein>
<proteinExistence type="predicted"/>
<reference evidence="1 2" key="1">
    <citation type="submission" date="2016-12" db="EMBL/GenBank/DDBJ databases">
        <authorList>
            <person name="Song W.-J."/>
            <person name="Kurnit D.M."/>
        </authorList>
    </citation>
    <scope>NUCLEOTIDE SEQUENCE [LARGE SCALE GENOMIC DNA]</scope>
    <source>
        <strain evidence="1 2">CECT 9026</strain>
    </source>
</reference>
<dbReference type="Proteomes" id="UP000184774">
    <property type="component" value="Unassembled WGS sequence"/>
</dbReference>
<sequence>MPMKPQEIIRASSIPLQLNCDSPSGDINVAAQFQKLSPGVQRINQAKGYVINTPQLYLCQLLL</sequence>
<gene>
    <name evidence="1" type="ORF">VSP9026_03512</name>
</gene>
<evidence type="ECO:0000313" key="1">
    <source>
        <dbReference type="EMBL" id="SIO95760.1"/>
    </source>
</evidence>
<evidence type="ECO:0000313" key="2">
    <source>
        <dbReference type="Proteomes" id="UP000184774"/>
    </source>
</evidence>
<accession>A0A1N6M8U2</accession>
<dbReference type="EMBL" id="FSSB01000021">
    <property type="protein sequence ID" value="SIO95760.1"/>
    <property type="molecule type" value="Genomic_DNA"/>
</dbReference>